<proteinExistence type="predicted"/>
<reference evidence="2" key="2">
    <citation type="submission" date="2020-11" db="EMBL/GenBank/DDBJ databases">
        <authorList>
            <person name="McCartney M.A."/>
            <person name="Auch B."/>
            <person name="Kono T."/>
            <person name="Mallez S."/>
            <person name="Becker A."/>
            <person name="Gohl D.M."/>
            <person name="Silverstein K.A.T."/>
            <person name="Koren S."/>
            <person name="Bechman K.B."/>
            <person name="Herman A."/>
            <person name="Abrahante J.E."/>
            <person name="Garbe J."/>
        </authorList>
    </citation>
    <scope>NUCLEOTIDE SEQUENCE</scope>
    <source>
        <strain evidence="2">Duluth1</strain>
        <tissue evidence="2">Whole animal</tissue>
    </source>
</reference>
<feature type="compositionally biased region" description="Polar residues" evidence="1">
    <location>
        <begin position="1"/>
        <end position="10"/>
    </location>
</feature>
<gene>
    <name evidence="2" type="ORF">DPMN_136690</name>
</gene>
<sequence length="59" mass="7111">MTYFPSNTRWDSQKETQRELFSSGHTEGHTMTYFSVDPRRDTLWHTLERHTEGRTMADF</sequence>
<evidence type="ECO:0000256" key="1">
    <source>
        <dbReference type="SAM" id="MobiDB-lite"/>
    </source>
</evidence>
<dbReference type="Proteomes" id="UP000828390">
    <property type="component" value="Unassembled WGS sequence"/>
</dbReference>
<evidence type="ECO:0000313" key="2">
    <source>
        <dbReference type="EMBL" id="KAH3808337.1"/>
    </source>
</evidence>
<reference evidence="2" key="1">
    <citation type="journal article" date="2019" name="bioRxiv">
        <title>The Genome of the Zebra Mussel, Dreissena polymorpha: A Resource for Invasive Species Research.</title>
        <authorList>
            <person name="McCartney M.A."/>
            <person name="Auch B."/>
            <person name="Kono T."/>
            <person name="Mallez S."/>
            <person name="Zhang Y."/>
            <person name="Obille A."/>
            <person name="Becker A."/>
            <person name="Abrahante J.E."/>
            <person name="Garbe J."/>
            <person name="Badalamenti J.P."/>
            <person name="Herman A."/>
            <person name="Mangelson H."/>
            <person name="Liachko I."/>
            <person name="Sullivan S."/>
            <person name="Sone E.D."/>
            <person name="Koren S."/>
            <person name="Silverstein K.A.T."/>
            <person name="Beckman K.B."/>
            <person name="Gohl D.M."/>
        </authorList>
    </citation>
    <scope>NUCLEOTIDE SEQUENCE</scope>
    <source>
        <strain evidence="2">Duluth1</strain>
        <tissue evidence="2">Whole animal</tissue>
    </source>
</reference>
<evidence type="ECO:0000313" key="3">
    <source>
        <dbReference type="Proteomes" id="UP000828390"/>
    </source>
</evidence>
<dbReference type="EMBL" id="JAIWYP010000006">
    <property type="protein sequence ID" value="KAH3808337.1"/>
    <property type="molecule type" value="Genomic_DNA"/>
</dbReference>
<organism evidence="2 3">
    <name type="scientific">Dreissena polymorpha</name>
    <name type="common">Zebra mussel</name>
    <name type="synonym">Mytilus polymorpha</name>
    <dbReference type="NCBI Taxonomy" id="45954"/>
    <lineage>
        <taxon>Eukaryota</taxon>
        <taxon>Metazoa</taxon>
        <taxon>Spiralia</taxon>
        <taxon>Lophotrochozoa</taxon>
        <taxon>Mollusca</taxon>
        <taxon>Bivalvia</taxon>
        <taxon>Autobranchia</taxon>
        <taxon>Heteroconchia</taxon>
        <taxon>Euheterodonta</taxon>
        <taxon>Imparidentia</taxon>
        <taxon>Neoheterodontei</taxon>
        <taxon>Myida</taxon>
        <taxon>Dreissenoidea</taxon>
        <taxon>Dreissenidae</taxon>
        <taxon>Dreissena</taxon>
    </lineage>
</organism>
<accession>A0A9D4G6C5</accession>
<name>A0A9D4G6C5_DREPO</name>
<protein>
    <submittedName>
        <fullName evidence="2">Uncharacterized protein</fullName>
    </submittedName>
</protein>
<feature type="region of interest" description="Disordered" evidence="1">
    <location>
        <begin position="1"/>
        <end position="24"/>
    </location>
</feature>
<dbReference type="AlphaFoldDB" id="A0A9D4G6C5"/>
<keyword evidence="3" id="KW-1185">Reference proteome</keyword>
<comment type="caution">
    <text evidence="2">The sequence shown here is derived from an EMBL/GenBank/DDBJ whole genome shotgun (WGS) entry which is preliminary data.</text>
</comment>